<gene>
    <name evidence="2" type="ORF">IAB76_01315</name>
</gene>
<sequence length="373" mass="43075">MKYTFVSISSQVDKFLQDKESGTVEFKSALGGFPKSFWETYSAFGNTQGGVIILGVKEHDGIFEPNNLSDEAIDKLQKDFWNGVRNKNTVNICLLQQKDVEVGIIGRCKVLVFHIPAARREQRPVHCTLDAFNGTYRRNYEGDYLCSPMEVRRMFADADISRPADGRILKNFSWDDIDRPSLNQYRLLFSVARPSHPWLSLPDEELMRKLGGYRKDRETGEEGFTVAGLLMFGKFDSIRDENCVPRFFPDYKEIPVNTMEQRWIDRIYPDGSWEANLFQFYRRVLPKLQEVVPTPFKLENSQRIDETLAHESIREALANLCIHADYSEESSLLVYRFPNRLLFPIQGQCWLLQCNFTAEEKAYAGTPISRPCS</sequence>
<proteinExistence type="predicted"/>
<dbReference type="Proteomes" id="UP000823769">
    <property type="component" value="Unassembled WGS sequence"/>
</dbReference>
<organism evidence="2 3">
    <name type="scientific">Candidatus Cryptobacteroides avistercoris</name>
    <dbReference type="NCBI Taxonomy" id="2840758"/>
    <lineage>
        <taxon>Bacteria</taxon>
        <taxon>Pseudomonadati</taxon>
        <taxon>Bacteroidota</taxon>
        <taxon>Bacteroidia</taxon>
        <taxon>Bacteroidales</taxon>
        <taxon>Candidatus Cryptobacteroides</taxon>
    </lineage>
</organism>
<reference evidence="2" key="2">
    <citation type="journal article" date="2021" name="PeerJ">
        <title>Extensive microbial diversity within the chicken gut microbiome revealed by metagenomics and culture.</title>
        <authorList>
            <person name="Gilroy R."/>
            <person name="Ravi A."/>
            <person name="Getino M."/>
            <person name="Pursley I."/>
            <person name="Horton D.L."/>
            <person name="Alikhan N.F."/>
            <person name="Baker D."/>
            <person name="Gharbi K."/>
            <person name="Hall N."/>
            <person name="Watson M."/>
            <person name="Adriaenssens E.M."/>
            <person name="Foster-Nyarko E."/>
            <person name="Jarju S."/>
            <person name="Secka A."/>
            <person name="Antonio M."/>
            <person name="Oren A."/>
            <person name="Chaudhuri R.R."/>
            <person name="La Ragione R."/>
            <person name="Hildebrand F."/>
            <person name="Pallen M.J."/>
        </authorList>
    </citation>
    <scope>NUCLEOTIDE SEQUENCE</scope>
    <source>
        <strain evidence="2">B3-1481</strain>
    </source>
</reference>
<dbReference type="InterPro" id="IPR007421">
    <property type="entry name" value="Schlafen_AlbA_2_dom"/>
</dbReference>
<evidence type="ECO:0000313" key="2">
    <source>
        <dbReference type="EMBL" id="MBO8479741.1"/>
    </source>
</evidence>
<dbReference type="PANTHER" id="PTHR30595">
    <property type="entry name" value="GLPR-RELATED TRANSCRIPTIONAL REPRESSOR"/>
    <property type="match status" value="1"/>
</dbReference>
<dbReference type="EMBL" id="JADILW010000019">
    <property type="protein sequence ID" value="MBO8479741.1"/>
    <property type="molecule type" value="Genomic_DNA"/>
</dbReference>
<accession>A0A9D9IX79</accession>
<dbReference type="PANTHER" id="PTHR30595:SF6">
    <property type="entry name" value="SCHLAFEN ALBA-2 DOMAIN-CONTAINING PROTEIN"/>
    <property type="match status" value="1"/>
</dbReference>
<feature type="domain" description="Schlafen AlbA-2" evidence="1">
    <location>
        <begin position="20"/>
        <end position="127"/>
    </location>
</feature>
<dbReference type="InterPro" id="IPR038475">
    <property type="entry name" value="RecG_C_sf"/>
</dbReference>
<comment type="caution">
    <text evidence="2">The sequence shown here is derived from an EMBL/GenBank/DDBJ whole genome shotgun (WGS) entry which is preliminary data.</text>
</comment>
<evidence type="ECO:0000259" key="1">
    <source>
        <dbReference type="Pfam" id="PF04326"/>
    </source>
</evidence>
<dbReference type="Gene3D" id="3.30.950.30">
    <property type="entry name" value="Schlafen, AAA domain"/>
    <property type="match status" value="1"/>
</dbReference>
<dbReference type="AlphaFoldDB" id="A0A9D9IX79"/>
<reference evidence="2" key="1">
    <citation type="submission" date="2020-10" db="EMBL/GenBank/DDBJ databases">
        <authorList>
            <person name="Gilroy R."/>
        </authorList>
    </citation>
    <scope>NUCLEOTIDE SEQUENCE</scope>
    <source>
        <strain evidence="2">B3-1481</strain>
    </source>
</reference>
<protein>
    <submittedName>
        <fullName evidence="2">DNA binding domain-containing protein</fullName>
    </submittedName>
</protein>
<dbReference type="InterPro" id="IPR038461">
    <property type="entry name" value="Schlafen_AlbA_2_dom_sf"/>
</dbReference>
<dbReference type="Pfam" id="PF04326">
    <property type="entry name" value="SLFN_AlbA_2"/>
    <property type="match status" value="1"/>
</dbReference>
<name>A0A9D9IX79_9BACT</name>
<dbReference type="Gene3D" id="3.30.565.60">
    <property type="match status" value="1"/>
</dbReference>
<evidence type="ECO:0000313" key="3">
    <source>
        <dbReference type="Proteomes" id="UP000823769"/>
    </source>
</evidence>